<dbReference type="OrthoDB" id="483160at2"/>
<proteinExistence type="predicted"/>
<dbReference type="EMBL" id="PDET01000007">
    <property type="protein sequence ID" value="PRD15259.1"/>
    <property type="molecule type" value="Genomic_DNA"/>
</dbReference>
<dbReference type="PANTHER" id="PTHR40267:SF1">
    <property type="entry name" value="BLR3294 PROTEIN"/>
    <property type="match status" value="1"/>
</dbReference>
<evidence type="ECO:0000313" key="1">
    <source>
        <dbReference type="EMBL" id="PRD15259.1"/>
    </source>
</evidence>
<sequence>MKIMNQWQTFTAQSDDGPARHAAIGLIVLDSDVVIEQEVRRFLPADDVGLFASRISMAPTLSPETLGALRDEIPAVVARLVPNDRLDVVAFGCTSASMVLGSAALEQIIRAARPQVAVTDPIRAALAAVSTLGINRLAVLTPYEPALNQLFDDFWPANGGAAVVARGCFSKNSDPQICRVAPQAIYQAALQLVRQSGADGLFISCTAMRCSDIITRLEADLGIPVITSNQALAWHAMQLADCHHNSTHYGKIFSS</sequence>
<dbReference type="AlphaFoldDB" id="A0A2S9IBT2"/>
<dbReference type="Proteomes" id="UP000239181">
    <property type="component" value="Unassembled WGS sequence"/>
</dbReference>
<organism evidence="1 2">
    <name type="scientific">Pantoea coffeiphila</name>
    <dbReference type="NCBI Taxonomy" id="1465635"/>
    <lineage>
        <taxon>Bacteria</taxon>
        <taxon>Pseudomonadati</taxon>
        <taxon>Pseudomonadota</taxon>
        <taxon>Gammaproteobacteria</taxon>
        <taxon>Enterobacterales</taxon>
        <taxon>Erwiniaceae</taxon>
        <taxon>Pantoea</taxon>
    </lineage>
</organism>
<comment type="caution">
    <text evidence="1">The sequence shown here is derived from an EMBL/GenBank/DDBJ whole genome shotgun (WGS) entry which is preliminary data.</text>
</comment>
<gene>
    <name evidence="1" type="ORF">CQW29_12415</name>
</gene>
<reference evidence="1 2" key="1">
    <citation type="submission" date="2017-10" db="EMBL/GenBank/DDBJ databases">
        <title>Draft genome of two endophytic bacteria isolated from 'guarana' Paullinia cupana (Mart.) Ducke.</title>
        <authorList>
            <person name="Siqueira K.A."/>
            <person name="Liotti R.G."/>
            <person name="Mendes T.A."/>
            <person name="Soares M.A."/>
        </authorList>
    </citation>
    <scope>NUCLEOTIDE SEQUENCE [LARGE SCALE GENOMIC DNA]</scope>
    <source>
        <strain evidence="1 2">342</strain>
    </source>
</reference>
<keyword evidence="2" id="KW-1185">Reference proteome</keyword>
<dbReference type="Pfam" id="PF17645">
    <property type="entry name" value="Amdase"/>
    <property type="match status" value="1"/>
</dbReference>
<dbReference type="PIRSF" id="PIRSF015736">
    <property type="entry name" value="MI"/>
    <property type="match status" value="1"/>
</dbReference>
<dbReference type="InterPro" id="IPR026286">
    <property type="entry name" value="MaiA/AMDase"/>
</dbReference>
<dbReference type="PANTHER" id="PTHR40267">
    <property type="entry name" value="BLR3294 PROTEIN"/>
    <property type="match status" value="1"/>
</dbReference>
<dbReference type="RefSeq" id="WP_105593037.1">
    <property type="nucleotide sequence ID" value="NZ_PDET01000007.1"/>
</dbReference>
<accession>A0A2S9IBT2</accession>
<dbReference type="Gene3D" id="3.40.50.12500">
    <property type="match status" value="1"/>
</dbReference>
<evidence type="ECO:0000313" key="2">
    <source>
        <dbReference type="Proteomes" id="UP000239181"/>
    </source>
</evidence>
<protein>
    <submittedName>
        <fullName evidence="1">Asp/Glu racemase</fullName>
    </submittedName>
</protein>
<dbReference type="InterPro" id="IPR053714">
    <property type="entry name" value="Iso_Racemase_Enz_sf"/>
</dbReference>
<name>A0A2S9IBT2_9GAMM</name>